<dbReference type="InterPro" id="IPR021309">
    <property type="entry name" value="YgaP-like_TM"/>
</dbReference>
<evidence type="ECO:0000313" key="3">
    <source>
        <dbReference type="EMBL" id="ETX15590.1"/>
    </source>
</evidence>
<feature type="transmembrane region" description="Helical" evidence="1">
    <location>
        <begin position="40"/>
        <end position="61"/>
    </location>
</feature>
<sequence>MTRNMGTLDRVGRLALAAILLWIAFGTAFAAAGALHWIAIAVALVLGLTALVGNCPAYGLLGIRTCKLS</sequence>
<name>X7EI81_9RHOB</name>
<dbReference type="eggNOG" id="ENOG5031CMW">
    <property type="taxonomic scope" value="Bacteria"/>
</dbReference>
<evidence type="ECO:0000259" key="2">
    <source>
        <dbReference type="Pfam" id="PF11127"/>
    </source>
</evidence>
<keyword evidence="4" id="KW-1185">Reference proteome</keyword>
<gene>
    <name evidence="3" type="ORF">OCH239_14170</name>
</gene>
<proteinExistence type="predicted"/>
<dbReference type="Proteomes" id="UP000022447">
    <property type="component" value="Unassembled WGS sequence"/>
</dbReference>
<keyword evidence="1" id="KW-0472">Membrane</keyword>
<keyword evidence="1" id="KW-1133">Transmembrane helix</keyword>
<dbReference type="RefSeq" id="WP_037259759.1">
    <property type="nucleotide sequence ID" value="NZ_JALZ01000004.1"/>
</dbReference>
<dbReference type="AlphaFoldDB" id="X7EI81"/>
<organism evidence="3 4">
    <name type="scientific">Roseivivax halodurans JCM 10272</name>
    <dbReference type="NCBI Taxonomy" id="1449350"/>
    <lineage>
        <taxon>Bacteria</taxon>
        <taxon>Pseudomonadati</taxon>
        <taxon>Pseudomonadota</taxon>
        <taxon>Alphaproteobacteria</taxon>
        <taxon>Rhodobacterales</taxon>
        <taxon>Roseobacteraceae</taxon>
        <taxon>Roseivivax</taxon>
    </lineage>
</organism>
<dbReference type="PATRIC" id="fig|1449350.3.peg.1161"/>
<dbReference type="EMBL" id="JALZ01000004">
    <property type="protein sequence ID" value="ETX15590.1"/>
    <property type="molecule type" value="Genomic_DNA"/>
</dbReference>
<protein>
    <submittedName>
        <fullName evidence="3">Bifunctional protein GlmU</fullName>
    </submittedName>
</protein>
<evidence type="ECO:0000256" key="1">
    <source>
        <dbReference type="SAM" id="Phobius"/>
    </source>
</evidence>
<accession>X7EI81</accession>
<reference evidence="3 4" key="1">
    <citation type="submission" date="2014-01" db="EMBL/GenBank/DDBJ databases">
        <title>Roseivivax halodurans JCM 10272 Genome Sequencing.</title>
        <authorList>
            <person name="Lai Q."/>
            <person name="Li G."/>
            <person name="Shao Z."/>
        </authorList>
    </citation>
    <scope>NUCLEOTIDE SEQUENCE [LARGE SCALE GENOMIC DNA]</scope>
    <source>
        <strain evidence="3 4">JCM 10272</strain>
    </source>
</reference>
<evidence type="ECO:0000313" key="4">
    <source>
        <dbReference type="Proteomes" id="UP000022447"/>
    </source>
</evidence>
<dbReference type="STRING" id="1449350.OCH239_14170"/>
<comment type="caution">
    <text evidence="3">The sequence shown here is derived from an EMBL/GenBank/DDBJ whole genome shotgun (WGS) entry which is preliminary data.</text>
</comment>
<dbReference type="Pfam" id="PF11127">
    <property type="entry name" value="YgaP-like_TM"/>
    <property type="match status" value="1"/>
</dbReference>
<feature type="domain" description="Inner membrane protein YgaP-like transmembrane" evidence="2">
    <location>
        <begin position="1"/>
        <end position="67"/>
    </location>
</feature>
<keyword evidence="1" id="KW-0812">Transmembrane</keyword>